<dbReference type="Gene3D" id="1.10.3730.20">
    <property type="match status" value="2"/>
</dbReference>
<comment type="caution">
    <text evidence="3">The sequence shown here is derived from an EMBL/GenBank/DDBJ whole genome shotgun (WGS) entry which is preliminary data.</text>
</comment>
<feature type="domain" description="EamA" evidence="2">
    <location>
        <begin position="154"/>
        <end position="287"/>
    </location>
</feature>
<dbReference type="EMBL" id="JAALLS010000027">
    <property type="protein sequence ID" value="NGP89897.1"/>
    <property type="molecule type" value="Genomic_DNA"/>
</dbReference>
<gene>
    <name evidence="3" type="ORF">G3569_16175</name>
</gene>
<reference evidence="3 4" key="1">
    <citation type="submission" date="2020-02" db="EMBL/GenBank/DDBJ databases">
        <title>Aliifodinibius halophilus 2W32, complete genome.</title>
        <authorList>
            <person name="Li Y."/>
            <person name="Wu S."/>
        </authorList>
    </citation>
    <scope>NUCLEOTIDE SEQUENCE [LARGE SCALE GENOMIC DNA]</scope>
    <source>
        <strain evidence="3 4">2W32</strain>
    </source>
</reference>
<feature type="transmembrane region" description="Helical" evidence="1">
    <location>
        <begin position="271"/>
        <end position="289"/>
    </location>
</feature>
<feature type="domain" description="EamA" evidence="2">
    <location>
        <begin position="6"/>
        <end position="141"/>
    </location>
</feature>
<dbReference type="PANTHER" id="PTHR22911:SF79">
    <property type="entry name" value="MOBA-LIKE NTP TRANSFERASE DOMAIN-CONTAINING PROTEIN"/>
    <property type="match status" value="1"/>
</dbReference>
<dbReference type="Pfam" id="PF00892">
    <property type="entry name" value="EamA"/>
    <property type="match status" value="2"/>
</dbReference>
<dbReference type="InterPro" id="IPR037185">
    <property type="entry name" value="EmrE-like"/>
</dbReference>
<evidence type="ECO:0000313" key="4">
    <source>
        <dbReference type="Proteomes" id="UP000479132"/>
    </source>
</evidence>
<dbReference type="Proteomes" id="UP000479132">
    <property type="component" value="Unassembled WGS sequence"/>
</dbReference>
<dbReference type="AlphaFoldDB" id="A0A6M1T6U2"/>
<keyword evidence="1" id="KW-0472">Membrane</keyword>
<dbReference type="SUPFAM" id="SSF103481">
    <property type="entry name" value="Multidrug resistance efflux transporter EmrE"/>
    <property type="match status" value="2"/>
</dbReference>
<feature type="transmembrane region" description="Helical" evidence="1">
    <location>
        <begin position="127"/>
        <end position="147"/>
    </location>
</feature>
<feature type="transmembrane region" description="Helical" evidence="1">
    <location>
        <begin position="35"/>
        <end position="56"/>
    </location>
</feature>
<feature type="transmembrane region" description="Helical" evidence="1">
    <location>
        <begin position="183"/>
        <end position="203"/>
    </location>
</feature>
<accession>A0A6M1T6U2</accession>
<evidence type="ECO:0000313" key="3">
    <source>
        <dbReference type="EMBL" id="NGP89897.1"/>
    </source>
</evidence>
<name>A0A6M1T6U2_9BACT</name>
<feature type="transmembrane region" description="Helical" evidence="1">
    <location>
        <begin position="215"/>
        <end position="234"/>
    </location>
</feature>
<dbReference type="InterPro" id="IPR000620">
    <property type="entry name" value="EamA_dom"/>
</dbReference>
<evidence type="ECO:0000259" key="2">
    <source>
        <dbReference type="Pfam" id="PF00892"/>
    </source>
</evidence>
<keyword evidence="1" id="KW-0812">Transmembrane</keyword>
<feature type="transmembrane region" description="Helical" evidence="1">
    <location>
        <begin position="96"/>
        <end position="118"/>
    </location>
</feature>
<protein>
    <submittedName>
        <fullName evidence="3">EamA family transporter</fullName>
    </submittedName>
</protein>
<evidence type="ECO:0000256" key="1">
    <source>
        <dbReference type="SAM" id="Phobius"/>
    </source>
</evidence>
<feature type="transmembrane region" description="Helical" evidence="1">
    <location>
        <begin position="246"/>
        <end position="265"/>
    </location>
</feature>
<feature type="transmembrane region" description="Helical" evidence="1">
    <location>
        <begin position="153"/>
        <end position="171"/>
    </location>
</feature>
<feature type="transmembrane region" description="Helical" evidence="1">
    <location>
        <begin position="7"/>
        <end position="29"/>
    </location>
</feature>
<proteinExistence type="predicted"/>
<feature type="transmembrane region" description="Helical" evidence="1">
    <location>
        <begin position="68"/>
        <end position="90"/>
    </location>
</feature>
<dbReference type="GO" id="GO:0016020">
    <property type="term" value="C:membrane"/>
    <property type="evidence" value="ECO:0007669"/>
    <property type="project" value="InterPro"/>
</dbReference>
<keyword evidence="1" id="KW-1133">Transmembrane helix</keyword>
<keyword evidence="4" id="KW-1185">Reference proteome</keyword>
<organism evidence="3 4">
    <name type="scientific">Fodinibius halophilus</name>
    <dbReference type="NCBI Taxonomy" id="1736908"/>
    <lineage>
        <taxon>Bacteria</taxon>
        <taxon>Pseudomonadati</taxon>
        <taxon>Balneolota</taxon>
        <taxon>Balneolia</taxon>
        <taxon>Balneolales</taxon>
        <taxon>Balneolaceae</taxon>
        <taxon>Fodinibius</taxon>
    </lineage>
</organism>
<dbReference type="PANTHER" id="PTHR22911">
    <property type="entry name" value="ACYL-MALONYL CONDENSING ENZYME-RELATED"/>
    <property type="match status" value="1"/>
</dbReference>
<sequence>MSNNRLAYLYVLLGAALWGIIGLFIDALAQAGFTVFQIVTLRVASAAVMLTVFLAIKDVELLKIELKDSFSFIGTGIFSIVFFNWCYFTAIEEVSLSVAVILLYTGPAFVTILSWLLFKEPMTRRKIWALLLTLIGCALVIKVIPFADKQISLIGFLIGLGSGFGYALYSIFGKHALKKYSSLTVITYTFVFASAVLLPLSGITIEVSQLSSTKVWFHILGLGFFPTALAYMLYTVGLSMIESSRASITATIEPVVATLLGIYFFDEVLTYFQLSGMVLVLAAVVLIQLKKTKRHAIGR</sequence>